<proteinExistence type="predicted"/>
<organism evidence="2 3">
    <name type="scientific">Trifolium pratense</name>
    <name type="common">Red clover</name>
    <dbReference type="NCBI Taxonomy" id="57577"/>
    <lineage>
        <taxon>Eukaryota</taxon>
        <taxon>Viridiplantae</taxon>
        <taxon>Streptophyta</taxon>
        <taxon>Embryophyta</taxon>
        <taxon>Tracheophyta</taxon>
        <taxon>Spermatophyta</taxon>
        <taxon>Magnoliopsida</taxon>
        <taxon>eudicotyledons</taxon>
        <taxon>Gunneridae</taxon>
        <taxon>Pentapetalae</taxon>
        <taxon>rosids</taxon>
        <taxon>fabids</taxon>
        <taxon>Fabales</taxon>
        <taxon>Fabaceae</taxon>
        <taxon>Papilionoideae</taxon>
        <taxon>50 kb inversion clade</taxon>
        <taxon>NPAAA clade</taxon>
        <taxon>Hologalegina</taxon>
        <taxon>IRL clade</taxon>
        <taxon>Trifolieae</taxon>
        <taxon>Trifolium</taxon>
    </lineage>
</organism>
<comment type="caution">
    <text evidence="2">The sequence shown here is derived from an EMBL/GenBank/DDBJ whole genome shotgun (WGS) entry which is preliminary data.</text>
</comment>
<dbReference type="Proteomes" id="UP000236291">
    <property type="component" value="Unassembled WGS sequence"/>
</dbReference>
<gene>
    <name evidence="2" type="ORF">L195_g046084</name>
</gene>
<reference evidence="2 3" key="2">
    <citation type="journal article" date="2017" name="Front. Plant Sci.">
        <title>Gene Classification and Mining of Molecular Markers Useful in Red Clover (Trifolium pratense) Breeding.</title>
        <authorList>
            <person name="Istvanek J."/>
            <person name="Dluhosova J."/>
            <person name="Dluhos P."/>
            <person name="Patkova L."/>
            <person name="Nedelnik J."/>
            <person name="Repkova J."/>
        </authorList>
    </citation>
    <scope>NUCLEOTIDE SEQUENCE [LARGE SCALE GENOMIC DNA]</scope>
    <source>
        <strain evidence="3">cv. Tatra</strain>
        <tissue evidence="2">Young leaves</tissue>
    </source>
</reference>
<feature type="compositionally biased region" description="Pro residues" evidence="1">
    <location>
        <begin position="36"/>
        <end position="47"/>
    </location>
</feature>
<protein>
    <submittedName>
        <fullName evidence="2">Uncharacterized protein</fullName>
    </submittedName>
</protein>
<dbReference type="AlphaFoldDB" id="A0A2K3MGR3"/>
<dbReference type="EMBL" id="ASHM01061414">
    <property type="protein sequence ID" value="PNX89961.1"/>
    <property type="molecule type" value="Genomic_DNA"/>
</dbReference>
<feature type="compositionally biased region" description="Basic and acidic residues" evidence="1">
    <location>
        <begin position="1"/>
        <end position="11"/>
    </location>
</feature>
<sequence>MNDSNTHKVDTKLGSVTEQGNVDAKPPDEPRKVVPLPLPPPPPPPPTIDSLALLVLDPPLSSTGFAV</sequence>
<evidence type="ECO:0000256" key="1">
    <source>
        <dbReference type="SAM" id="MobiDB-lite"/>
    </source>
</evidence>
<reference evidence="2 3" key="1">
    <citation type="journal article" date="2014" name="Am. J. Bot.">
        <title>Genome assembly and annotation for red clover (Trifolium pratense; Fabaceae).</title>
        <authorList>
            <person name="Istvanek J."/>
            <person name="Jaros M."/>
            <person name="Krenek A."/>
            <person name="Repkova J."/>
        </authorList>
    </citation>
    <scope>NUCLEOTIDE SEQUENCE [LARGE SCALE GENOMIC DNA]</scope>
    <source>
        <strain evidence="3">cv. Tatra</strain>
        <tissue evidence="2">Young leaves</tissue>
    </source>
</reference>
<accession>A0A2K3MGR3</accession>
<feature type="region of interest" description="Disordered" evidence="1">
    <location>
        <begin position="1"/>
        <end position="48"/>
    </location>
</feature>
<name>A0A2K3MGR3_TRIPR</name>
<evidence type="ECO:0000313" key="2">
    <source>
        <dbReference type="EMBL" id="PNX89961.1"/>
    </source>
</evidence>
<evidence type="ECO:0000313" key="3">
    <source>
        <dbReference type="Proteomes" id="UP000236291"/>
    </source>
</evidence>